<dbReference type="EMBL" id="VIVR01000001">
    <property type="protein sequence ID" value="TWE18572.1"/>
    <property type="molecule type" value="Genomic_DNA"/>
</dbReference>
<keyword evidence="1" id="KW-1133">Transmembrane helix</keyword>
<dbReference type="Proteomes" id="UP000318416">
    <property type="component" value="Unassembled WGS sequence"/>
</dbReference>
<dbReference type="AlphaFoldDB" id="A0A561ESI4"/>
<sequence length="102" mass="10991">MAQTIRRFPQLTLNTDGRPHPKENTLVGLTVVFGLLSFVSSFFYNLHIMSSWTGLAGVVTGLWGQFISVTTAERFVLVIALVASAFGLGIGMAHGGFFGGVW</sequence>
<gene>
    <name evidence="2" type="ORF">FB465_3652</name>
</gene>
<reference evidence="2 3" key="1">
    <citation type="submission" date="2019-06" db="EMBL/GenBank/DDBJ databases">
        <title>Sequencing the genomes of 1000 actinobacteria strains.</title>
        <authorList>
            <person name="Klenk H.-P."/>
        </authorList>
    </citation>
    <scope>NUCLEOTIDE SEQUENCE [LARGE SCALE GENOMIC DNA]</scope>
    <source>
        <strain evidence="2 3">DSM 41649</strain>
    </source>
</reference>
<keyword evidence="3" id="KW-1185">Reference proteome</keyword>
<evidence type="ECO:0000256" key="1">
    <source>
        <dbReference type="SAM" id="Phobius"/>
    </source>
</evidence>
<evidence type="ECO:0000313" key="2">
    <source>
        <dbReference type="EMBL" id="TWE18572.1"/>
    </source>
</evidence>
<dbReference type="RefSeq" id="WP_145791916.1">
    <property type="nucleotide sequence ID" value="NZ_BAAABR010000080.1"/>
</dbReference>
<feature type="transmembrane region" description="Helical" evidence="1">
    <location>
        <begin position="50"/>
        <end position="68"/>
    </location>
</feature>
<proteinExistence type="predicted"/>
<evidence type="ECO:0000313" key="3">
    <source>
        <dbReference type="Proteomes" id="UP000318416"/>
    </source>
</evidence>
<organism evidence="2 3">
    <name type="scientific">Kitasatospora atroaurantiaca</name>
    <dbReference type="NCBI Taxonomy" id="285545"/>
    <lineage>
        <taxon>Bacteria</taxon>
        <taxon>Bacillati</taxon>
        <taxon>Actinomycetota</taxon>
        <taxon>Actinomycetes</taxon>
        <taxon>Kitasatosporales</taxon>
        <taxon>Streptomycetaceae</taxon>
        <taxon>Kitasatospora</taxon>
    </lineage>
</organism>
<dbReference type="OrthoDB" id="3855413at2"/>
<accession>A0A561ESI4</accession>
<comment type="caution">
    <text evidence="2">The sequence shown here is derived from an EMBL/GenBank/DDBJ whole genome shotgun (WGS) entry which is preliminary data.</text>
</comment>
<name>A0A561ESI4_9ACTN</name>
<feature type="transmembrane region" description="Helical" evidence="1">
    <location>
        <begin position="26"/>
        <end position="44"/>
    </location>
</feature>
<feature type="transmembrane region" description="Helical" evidence="1">
    <location>
        <begin position="75"/>
        <end position="97"/>
    </location>
</feature>
<keyword evidence="1" id="KW-0812">Transmembrane</keyword>
<keyword evidence="1" id="KW-0472">Membrane</keyword>
<protein>
    <submittedName>
        <fullName evidence="2">Uncharacterized protein</fullName>
    </submittedName>
</protein>